<dbReference type="PANTHER" id="PTHR48081">
    <property type="entry name" value="AB HYDROLASE SUPERFAMILY PROTEIN C4A8.06C"/>
    <property type="match status" value="1"/>
</dbReference>
<keyword evidence="4" id="KW-1185">Reference proteome</keyword>
<reference evidence="3 4" key="1">
    <citation type="journal article" date="2019" name="Int. J. Syst. Evol. Microbiol.">
        <title>The Global Catalogue of Microorganisms (GCM) 10K type strain sequencing project: providing services to taxonomists for standard genome sequencing and annotation.</title>
        <authorList>
            <consortium name="The Broad Institute Genomics Platform"/>
            <consortium name="The Broad Institute Genome Sequencing Center for Infectious Disease"/>
            <person name="Wu L."/>
            <person name="Ma J."/>
        </authorList>
    </citation>
    <scope>NUCLEOTIDE SEQUENCE [LARGE SCALE GENOMIC DNA]</scope>
    <source>
        <strain evidence="3 4">JCM 3325</strain>
    </source>
</reference>
<sequence length="270" mass="29274">MSTDEIVPLGDEHPEHISAYGQETVVPEIGDAENIRLTRNVTVPSLTVHAPDPSVATGTGVIVCPGGSFTTLTHGTGSEIANRLTEHGLTVFVLRYRLLPTPREDEEFLGTWASNVNMDAIESQSRVAKDDAFRAVRVVRERASAWGVDPARVGMLGFSSGGLLTIGAATGRDAAGRPDFAAPIYAPVFDDYAVPADAPPLFVAFASDDEGMTVVPANLALYDAWRAADRSVEMHVYAEGGHAFVWRKRGLPCDTWMDRYLEWLRSQGFL</sequence>
<name>A0ABN3JJM6_9ACTN</name>
<dbReference type="InterPro" id="IPR002925">
    <property type="entry name" value="Dienelactn_hydro"/>
</dbReference>
<dbReference type="SUPFAM" id="SSF53474">
    <property type="entry name" value="alpha/beta-Hydrolases"/>
    <property type="match status" value="1"/>
</dbReference>
<evidence type="ECO:0000256" key="1">
    <source>
        <dbReference type="ARBA" id="ARBA00022801"/>
    </source>
</evidence>
<evidence type="ECO:0000313" key="3">
    <source>
        <dbReference type="EMBL" id="GAA2432397.1"/>
    </source>
</evidence>
<dbReference type="EMBL" id="BAAARW010000020">
    <property type="protein sequence ID" value="GAA2432397.1"/>
    <property type="molecule type" value="Genomic_DNA"/>
</dbReference>
<dbReference type="RefSeq" id="WP_344592437.1">
    <property type="nucleotide sequence ID" value="NZ_BAAARW010000020.1"/>
</dbReference>
<protein>
    <submittedName>
        <fullName evidence="3">Alpha/beta hydrolase</fullName>
    </submittedName>
</protein>
<dbReference type="Gene3D" id="3.40.50.1820">
    <property type="entry name" value="alpha/beta hydrolase"/>
    <property type="match status" value="1"/>
</dbReference>
<comment type="caution">
    <text evidence="3">The sequence shown here is derived from an EMBL/GenBank/DDBJ whole genome shotgun (WGS) entry which is preliminary data.</text>
</comment>
<dbReference type="InterPro" id="IPR050300">
    <property type="entry name" value="GDXG_lipolytic_enzyme"/>
</dbReference>
<accession>A0ABN3JJM6</accession>
<evidence type="ECO:0000313" key="4">
    <source>
        <dbReference type="Proteomes" id="UP001501231"/>
    </source>
</evidence>
<organism evidence="3 4">
    <name type="scientific">Actinomadura vinacea</name>
    <dbReference type="NCBI Taxonomy" id="115336"/>
    <lineage>
        <taxon>Bacteria</taxon>
        <taxon>Bacillati</taxon>
        <taxon>Actinomycetota</taxon>
        <taxon>Actinomycetes</taxon>
        <taxon>Streptosporangiales</taxon>
        <taxon>Thermomonosporaceae</taxon>
        <taxon>Actinomadura</taxon>
    </lineage>
</organism>
<dbReference type="Pfam" id="PF01738">
    <property type="entry name" value="DLH"/>
    <property type="match status" value="1"/>
</dbReference>
<proteinExistence type="predicted"/>
<dbReference type="PANTHER" id="PTHR48081:SF6">
    <property type="entry name" value="PEPTIDASE S9 PROLYL OLIGOPEPTIDASE CATALYTIC DOMAIN-CONTAINING PROTEIN"/>
    <property type="match status" value="1"/>
</dbReference>
<feature type="domain" description="Dienelactone hydrolase" evidence="2">
    <location>
        <begin position="126"/>
        <end position="250"/>
    </location>
</feature>
<dbReference type="InterPro" id="IPR029058">
    <property type="entry name" value="AB_hydrolase_fold"/>
</dbReference>
<dbReference type="GO" id="GO:0016787">
    <property type="term" value="F:hydrolase activity"/>
    <property type="evidence" value="ECO:0007669"/>
    <property type="project" value="UniProtKB-KW"/>
</dbReference>
<evidence type="ECO:0000259" key="2">
    <source>
        <dbReference type="Pfam" id="PF01738"/>
    </source>
</evidence>
<dbReference type="Proteomes" id="UP001501231">
    <property type="component" value="Unassembled WGS sequence"/>
</dbReference>
<keyword evidence="1 3" id="KW-0378">Hydrolase</keyword>
<gene>
    <name evidence="3" type="ORF">GCM10010191_53000</name>
</gene>